<dbReference type="GeneID" id="54572748"/>
<dbReference type="RefSeq" id="XP_033678183.1">
    <property type="nucleotide sequence ID" value="XM_033819418.1"/>
</dbReference>
<keyword evidence="3" id="KW-1185">Reference proteome</keyword>
<protein>
    <submittedName>
        <fullName evidence="2">Uncharacterized protein</fullName>
    </submittedName>
</protein>
<dbReference type="EMBL" id="ML987205">
    <property type="protein sequence ID" value="KAF2243179.1"/>
    <property type="molecule type" value="Genomic_DNA"/>
</dbReference>
<dbReference type="AlphaFoldDB" id="A0A6A6HZ51"/>
<reference evidence="2" key="1">
    <citation type="journal article" date="2020" name="Stud. Mycol.">
        <title>101 Dothideomycetes genomes: a test case for predicting lifestyles and emergence of pathogens.</title>
        <authorList>
            <person name="Haridas S."/>
            <person name="Albert R."/>
            <person name="Binder M."/>
            <person name="Bloem J."/>
            <person name="Labutti K."/>
            <person name="Salamov A."/>
            <person name="Andreopoulos B."/>
            <person name="Baker S."/>
            <person name="Barry K."/>
            <person name="Bills G."/>
            <person name="Bluhm B."/>
            <person name="Cannon C."/>
            <person name="Castanera R."/>
            <person name="Culley D."/>
            <person name="Daum C."/>
            <person name="Ezra D."/>
            <person name="Gonzalez J."/>
            <person name="Henrissat B."/>
            <person name="Kuo A."/>
            <person name="Liang C."/>
            <person name="Lipzen A."/>
            <person name="Lutzoni F."/>
            <person name="Magnuson J."/>
            <person name="Mondo S."/>
            <person name="Nolan M."/>
            <person name="Ohm R."/>
            <person name="Pangilinan J."/>
            <person name="Park H.-J."/>
            <person name="Ramirez L."/>
            <person name="Alfaro M."/>
            <person name="Sun H."/>
            <person name="Tritt A."/>
            <person name="Yoshinaga Y."/>
            <person name="Zwiers L.-H."/>
            <person name="Turgeon B."/>
            <person name="Goodwin S."/>
            <person name="Spatafora J."/>
            <person name="Crous P."/>
            <person name="Grigoriev I."/>
        </authorList>
    </citation>
    <scope>NUCLEOTIDE SEQUENCE</scope>
    <source>
        <strain evidence="2">CBS 122368</strain>
    </source>
</reference>
<feature type="region of interest" description="Disordered" evidence="1">
    <location>
        <begin position="23"/>
        <end position="200"/>
    </location>
</feature>
<proteinExistence type="predicted"/>
<feature type="compositionally biased region" description="Basic and acidic residues" evidence="1">
    <location>
        <begin position="153"/>
        <end position="175"/>
    </location>
</feature>
<accession>A0A6A6HZ51</accession>
<organism evidence="2 3">
    <name type="scientific">Trematosphaeria pertusa</name>
    <dbReference type="NCBI Taxonomy" id="390896"/>
    <lineage>
        <taxon>Eukaryota</taxon>
        <taxon>Fungi</taxon>
        <taxon>Dikarya</taxon>
        <taxon>Ascomycota</taxon>
        <taxon>Pezizomycotina</taxon>
        <taxon>Dothideomycetes</taxon>
        <taxon>Pleosporomycetidae</taxon>
        <taxon>Pleosporales</taxon>
        <taxon>Massarineae</taxon>
        <taxon>Trematosphaeriaceae</taxon>
        <taxon>Trematosphaeria</taxon>
    </lineage>
</organism>
<evidence type="ECO:0000313" key="3">
    <source>
        <dbReference type="Proteomes" id="UP000800094"/>
    </source>
</evidence>
<evidence type="ECO:0000313" key="2">
    <source>
        <dbReference type="EMBL" id="KAF2243179.1"/>
    </source>
</evidence>
<dbReference type="Proteomes" id="UP000800094">
    <property type="component" value="Unassembled WGS sequence"/>
</dbReference>
<gene>
    <name evidence="2" type="ORF">BU26DRAFT_112548</name>
</gene>
<feature type="compositionally biased region" description="Polar residues" evidence="1">
    <location>
        <begin position="33"/>
        <end position="65"/>
    </location>
</feature>
<sequence length="307" mass="33521">MRPPPLLRCFTSIYQTITTTMKADTKAAGQADGSDNASRSSPSGKENSDAKTSSISSQNHGRSPPTSEPRGRGAIFLSKSPPPPSRRSQDPSYGRLNAKSTNNPKAPRSGRRRDSDYESYDDAVHNASAEAFQRAWSAAPRRDPRQKPGTRAYKPEYGRLSPPREENDGDAKSESESGGDEETLAEQGGEEGKEVTEALGKLVLGEKAGGEKKAAAEHEVDVKIAKVEEPKLELALKLDKDSSPKDIIVAANVSLSTNFRLSKDLWDGKGAEKDLKEMVRKKLQLHLKEIVENSKPESEGDVEHWEL</sequence>
<evidence type="ECO:0000256" key="1">
    <source>
        <dbReference type="SAM" id="MobiDB-lite"/>
    </source>
</evidence>
<name>A0A6A6HZ51_9PLEO</name>